<proteinExistence type="predicted"/>
<sequence length="260" mass="30299">MNKTKILNPIKMKKIKYILAIITIATFGFVMQAQIISAEKIINKVDDNINSDTQIVVSDMVIHGKRNDRTITSKGYSEGHKKSFTEYLAPAREEGTKMLKLEDRLWIYSPSTDRTIQLSGHMLRQSVMGSDLSYEDMMEDRKLTEMYRSKILSEETLNVRNTWKLELVAKVDDATYYKRMIWVDQERFVPLKEELFAKSGQLLKKTTMSNIEKIDGRWYPKKMNYKDMLKTGEGTDFIVKEIQFNPKIPVEIFSKGSLRK</sequence>
<dbReference type="InterPro" id="IPR033399">
    <property type="entry name" value="TP_0789-like"/>
</dbReference>
<organism evidence="2 3">
    <name type="scientific">Mariniflexile fucanivorans</name>
    <dbReference type="NCBI Taxonomy" id="264023"/>
    <lineage>
        <taxon>Bacteria</taxon>
        <taxon>Pseudomonadati</taxon>
        <taxon>Bacteroidota</taxon>
        <taxon>Flavobacteriia</taxon>
        <taxon>Flavobacteriales</taxon>
        <taxon>Flavobacteriaceae</taxon>
        <taxon>Mariniflexile</taxon>
    </lineage>
</organism>
<dbReference type="EMBL" id="SLUP01000006">
    <property type="protein sequence ID" value="TCL64868.1"/>
    <property type="molecule type" value="Genomic_DNA"/>
</dbReference>
<dbReference type="CDD" id="cd16329">
    <property type="entry name" value="LolA_like"/>
    <property type="match status" value="1"/>
</dbReference>
<name>A0A4R1RFU8_9FLAO</name>
<evidence type="ECO:0000259" key="1">
    <source>
        <dbReference type="Pfam" id="PF17131"/>
    </source>
</evidence>
<feature type="domain" description="Uncharacterized protein TP-0789" evidence="1">
    <location>
        <begin position="80"/>
        <end position="260"/>
    </location>
</feature>
<keyword evidence="3" id="KW-1185">Reference proteome</keyword>
<evidence type="ECO:0000313" key="3">
    <source>
        <dbReference type="Proteomes" id="UP000295455"/>
    </source>
</evidence>
<accession>A0A4R1RFU8</accession>
<dbReference type="AlphaFoldDB" id="A0A4R1RFU8"/>
<protein>
    <submittedName>
        <fullName evidence="2">Outer membrane lipoprotein-sorting protein</fullName>
    </submittedName>
</protein>
<dbReference type="Gene3D" id="2.50.20.10">
    <property type="entry name" value="Lipoprotein localisation LolA/LolB/LppX"/>
    <property type="match status" value="1"/>
</dbReference>
<reference evidence="2 3" key="1">
    <citation type="submission" date="2019-03" db="EMBL/GenBank/DDBJ databases">
        <title>Genomic Encyclopedia of Type Strains, Phase IV (KMG-IV): sequencing the most valuable type-strain genomes for metagenomic binning, comparative biology and taxonomic classification.</title>
        <authorList>
            <person name="Goeker M."/>
        </authorList>
    </citation>
    <scope>NUCLEOTIDE SEQUENCE [LARGE SCALE GENOMIC DNA]</scope>
    <source>
        <strain evidence="2 3">DSM 18792</strain>
    </source>
</reference>
<gene>
    <name evidence="2" type="ORF">EV196_10656</name>
</gene>
<comment type="caution">
    <text evidence="2">The sequence shown here is derived from an EMBL/GenBank/DDBJ whole genome shotgun (WGS) entry which is preliminary data.</text>
</comment>
<dbReference type="Proteomes" id="UP000295455">
    <property type="component" value="Unassembled WGS sequence"/>
</dbReference>
<dbReference type="OrthoDB" id="9803781at2"/>
<keyword evidence="2" id="KW-0449">Lipoprotein</keyword>
<dbReference type="Pfam" id="PF17131">
    <property type="entry name" value="LolA_like"/>
    <property type="match status" value="1"/>
</dbReference>
<evidence type="ECO:0000313" key="2">
    <source>
        <dbReference type="EMBL" id="TCL64868.1"/>
    </source>
</evidence>